<gene>
    <name evidence="1" type="ORF">DDZ15_01530</name>
</gene>
<comment type="caution">
    <text evidence="1">The sequence shown here is derived from an EMBL/GenBank/DDBJ whole genome shotgun (WGS) entry which is preliminary data.</text>
</comment>
<sequence>MNVFRSSIIMLLLVITGGLQSNSFAQFTGEINFLLLDLTSEEQATNLDLVFTDNRISIESSARLNIMPGLSTNSVLVRNDQADFLFRTAPREAYQIAKSDVDALVNLINRVQGREVSASNNGFNWSESVQETGNTRVIHGYEAKEFVLIPEGRNERISVWLTSGIRVNWGLLEETWHTTGAAQLDEEIPVELIMNSNSFPLLIEVSHNDIVTYRVESVSVKTSGFDINKTETASDTELLGLSDLMMNMIRQRR</sequence>
<evidence type="ECO:0000313" key="2">
    <source>
        <dbReference type="Proteomes" id="UP000245533"/>
    </source>
</evidence>
<dbReference type="EMBL" id="QGGB01000002">
    <property type="protein sequence ID" value="PWN07728.1"/>
    <property type="molecule type" value="Genomic_DNA"/>
</dbReference>
<proteinExistence type="predicted"/>
<keyword evidence="2" id="KW-1185">Reference proteome</keyword>
<evidence type="ECO:0008006" key="3">
    <source>
        <dbReference type="Google" id="ProtNLM"/>
    </source>
</evidence>
<dbReference type="AlphaFoldDB" id="A0A316TV15"/>
<dbReference type="Proteomes" id="UP000245533">
    <property type="component" value="Unassembled WGS sequence"/>
</dbReference>
<reference evidence="1 2" key="1">
    <citation type="submission" date="2018-05" db="EMBL/GenBank/DDBJ databases">
        <title>Rhodohalobacter halophilus gen. nov., sp. nov., a moderately halophilic member of the family Balneolaceae.</title>
        <authorList>
            <person name="Liu Z.-W."/>
        </authorList>
    </citation>
    <scope>NUCLEOTIDE SEQUENCE [LARGE SCALE GENOMIC DNA]</scope>
    <source>
        <strain evidence="1 2">8A47</strain>
    </source>
</reference>
<dbReference type="OrthoDB" id="1523250at2"/>
<organism evidence="1 2">
    <name type="scientific">Rhodohalobacter mucosus</name>
    <dbReference type="NCBI Taxonomy" id="2079485"/>
    <lineage>
        <taxon>Bacteria</taxon>
        <taxon>Pseudomonadati</taxon>
        <taxon>Balneolota</taxon>
        <taxon>Balneolia</taxon>
        <taxon>Balneolales</taxon>
        <taxon>Balneolaceae</taxon>
        <taxon>Rhodohalobacter</taxon>
    </lineage>
</organism>
<protein>
    <recommendedName>
        <fullName evidence="3">DUF4412 domain-containing protein</fullName>
    </recommendedName>
</protein>
<accession>A0A316TV15</accession>
<name>A0A316TV15_9BACT</name>
<evidence type="ECO:0000313" key="1">
    <source>
        <dbReference type="EMBL" id="PWN07728.1"/>
    </source>
</evidence>
<dbReference type="RefSeq" id="WP_109644154.1">
    <property type="nucleotide sequence ID" value="NZ_QGGB01000002.1"/>
</dbReference>